<dbReference type="Pfam" id="PF03062">
    <property type="entry name" value="MBOAT"/>
    <property type="match status" value="1"/>
</dbReference>
<comment type="caution">
    <text evidence="9">The sequence shown here is derived from an EMBL/GenBank/DDBJ whole genome shotgun (WGS) entry which is preliminary data.</text>
</comment>
<keyword evidence="7" id="KW-0808">Transferase</keyword>
<dbReference type="AlphaFoldDB" id="A0A9D1JD90"/>
<keyword evidence="4 8" id="KW-0812">Transmembrane</keyword>
<feature type="transmembrane region" description="Helical" evidence="8">
    <location>
        <begin position="6"/>
        <end position="22"/>
    </location>
</feature>
<comment type="similarity">
    <text evidence="2 7">Belongs to the membrane-bound acyltransferase family.</text>
</comment>
<keyword evidence="7" id="KW-0012">Acyltransferase</keyword>
<keyword evidence="5 8" id="KW-1133">Transmembrane helix</keyword>
<feature type="transmembrane region" description="Helical" evidence="8">
    <location>
        <begin position="54"/>
        <end position="71"/>
    </location>
</feature>
<evidence type="ECO:0000256" key="4">
    <source>
        <dbReference type="ARBA" id="ARBA00022692"/>
    </source>
</evidence>
<dbReference type="PIRSF" id="PIRSF500217">
    <property type="entry name" value="AlgI"/>
    <property type="match status" value="1"/>
</dbReference>
<feature type="transmembrane region" description="Helical" evidence="8">
    <location>
        <begin position="221"/>
        <end position="240"/>
    </location>
</feature>
<dbReference type="GO" id="GO:0042121">
    <property type="term" value="P:alginic acid biosynthetic process"/>
    <property type="evidence" value="ECO:0007669"/>
    <property type="project" value="InterPro"/>
</dbReference>
<gene>
    <name evidence="9" type="ORF">IAC96_08300</name>
</gene>
<protein>
    <submittedName>
        <fullName evidence="9">MBOAT family protein</fullName>
    </submittedName>
</protein>
<feature type="transmembrane region" description="Helical" evidence="8">
    <location>
        <begin position="357"/>
        <end position="381"/>
    </location>
</feature>
<evidence type="ECO:0000256" key="7">
    <source>
        <dbReference type="PIRNR" id="PIRNR016636"/>
    </source>
</evidence>
<organism evidence="9 10">
    <name type="scientific">Candidatus Fimimorpha faecalis</name>
    <dbReference type="NCBI Taxonomy" id="2840824"/>
    <lineage>
        <taxon>Bacteria</taxon>
        <taxon>Bacillati</taxon>
        <taxon>Bacillota</taxon>
        <taxon>Clostridia</taxon>
        <taxon>Eubacteriales</taxon>
        <taxon>Candidatus Fimimorpha</taxon>
    </lineage>
</organism>
<reference evidence="9" key="1">
    <citation type="submission" date="2020-10" db="EMBL/GenBank/DDBJ databases">
        <authorList>
            <person name="Gilroy R."/>
        </authorList>
    </citation>
    <scope>NUCLEOTIDE SEQUENCE</scope>
    <source>
        <strain evidence="9">ChiW13-3771</strain>
    </source>
</reference>
<evidence type="ECO:0000313" key="9">
    <source>
        <dbReference type="EMBL" id="HIR88933.1"/>
    </source>
</evidence>
<feature type="transmembrane region" description="Helical" evidence="8">
    <location>
        <begin position="304"/>
        <end position="321"/>
    </location>
</feature>
<feature type="transmembrane region" description="Helical" evidence="8">
    <location>
        <begin position="117"/>
        <end position="134"/>
    </location>
</feature>
<sequence length="481" mass="55406">MNFTSIAFYCLFISCIISLGLLQKIKGKNSISLYTIILVICSIVFCGWQDWKFAAIIIVESIFAYFMAIKISQTQKKIFLIIGVCVNLGFLGIFKYYNFFVDTIGFFYVSLKKINLFLPLGISFYTFSAIGYLIDVYRKKYMPEKNIFNVILYMSFFPKLTAGPIISADKFLEQLKKVEQKITLTNIGEGLQIILQGLIKKNVFADHIGEFVNIVYSNVTMYNMPTLLLAILGYGVQIYFDFSGYSDIAIGCSKCLGFTMPTNFNLPYLSRNITEFWKRWHITLSDWLMNYLYIPLGGNRKGHIRTFINLFLTMVIGGLWHGASWNFVLWGALHGIALCIHKQFMKTKKISKDFVPSLPKFIMGVLGTYLFTNFCWIFFRITDIRVIGQLLYRIGTCSTGVAFYSWWTIIGIGFMIISTSITIMKNFWNQKREKCNYTSIQAFYVKKDLSKFRNLVLFFFLIGLVIGLAYADSNPFIYAAF</sequence>
<reference evidence="9" key="2">
    <citation type="journal article" date="2021" name="PeerJ">
        <title>Extensive microbial diversity within the chicken gut microbiome revealed by metagenomics and culture.</title>
        <authorList>
            <person name="Gilroy R."/>
            <person name="Ravi A."/>
            <person name="Getino M."/>
            <person name="Pursley I."/>
            <person name="Horton D.L."/>
            <person name="Alikhan N.F."/>
            <person name="Baker D."/>
            <person name="Gharbi K."/>
            <person name="Hall N."/>
            <person name="Watson M."/>
            <person name="Adriaenssens E.M."/>
            <person name="Foster-Nyarko E."/>
            <person name="Jarju S."/>
            <person name="Secka A."/>
            <person name="Antonio M."/>
            <person name="Oren A."/>
            <person name="Chaudhuri R.R."/>
            <person name="La Ragione R."/>
            <person name="Hildebrand F."/>
            <person name="Pallen M.J."/>
        </authorList>
    </citation>
    <scope>NUCLEOTIDE SEQUENCE</scope>
    <source>
        <strain evidence="9">ChiW13-3771</strain>
    </source>
</reference>
<dbReference type="PANTHER" id="PTHR13285">
    <property type="entry name" value="ACYLTRANSFERASE"/>
    <property type="match status" value="1"/>
</dbReference>
<dbReference type="Proteomes" id="UP000824201">
    <property type="component" value="Unassembled WGS sequence"/>
</dbReference>
<feature type="transmembrane region" description="Helical" evidence="8">
    <location>
        <begin position="31"/>
        <end position="48"/>
    </location>
</feature>
<dbReference type="InterPro" id="IPR004299">
    <property type="entry name" value="MBOAT_fam"/>
</dbReference>
<accession>A0A9D1JD90</accession>
<name>A0A9D1JD90_9FIRM</name>
<dbReference type="InterPro" id="IPR024194">
    <property type="entry name" value="Ac/AlaTfrase_AlgI/DltB"/>
</dbReference>
<dbReference type="GO" id="GO:0016746">
    <property type="term" value="F:acyltransferase activity"/>
    <property type="evidence" value="ECO:0007669"/>
    <property type="project" value="UniProtKB-KW"/>
</dbReference>
<evidence type="ECO:0000256" key="5">
    <source>
        <dbReference type="ARBA" id="ARBA00022989"/>
    </source>
</evidence>
<dbReference type="InterPro" id="IPR051085">
    <property type="entry name" value="MB_O-acyltransferase"/>
</dbReference>
<keyword evidence="6 7" id="KW-0472">Membrane</keyword>
<dbReference type="PANTHER" id="PTHR13285:SF18">
    <property type="entry name" value="PROTEIN-CYSTEINE N-PALMITOYLTRANSFERASE RASP"/>
    <property type="match status" value="1"/>
</dbReference>
<evidence type="ECO:0000256" key="2">
    <source>
        <dbReference type="ARBA" id="ARBA00010323"/>
    </source>
</evidence>
<evidence type="ECO:0000256" key="3">
    <source>
        <dbReference type="ARBA" id="ARBA00022475"/>
    </source>
</evidence>
<feature type="transmembrane region" description="Helical" evidence="8">
    <location>
        <begin position="452"/>
        <end position="471"/>
    </location>
</feature>
<evidence type="ECO:0000256" key="8">
    <source>
        <dbReference type="SAM" id="Phobius"/>
    </source>
</evidence>
<dbReference type="InterPro" id="IPR028362">
    <property type="entry name" value="AlgI"/>
</dbReference>
<dbReference type="PIRSF" id="PIRSF016636">
    <property type="entry name" value="AlgI_DltB"/>
    <property type="match status" value="1"/>
</dbReference>
<feature type="transmembrane region" description="Helical" evidence="8">
    <location>
        <begin position="146"/>
        <end position="166"/>
    </location>
</feature>
<comment type="subcellular location">
    <subcellularLocation>
        <location evidence="1">Cell membrane</location>
        <topology evidence="1">Multi-pass membrane protein</topology>
    </subcellularLocation>
</comment>
<evidence type="ECO:0000256" key="6">
    <source>
        <dbReference type="ARBA" id="ARBA00023136"/>
    </source>
</evidence>
<dbReference type="GO" id="GO:0005886">
    <property type="term" value="C:plasma membrane"/>
    <property type="evidence" value="ECO:0007669"/>
    <property type="project" value="UniProtKB-SubCell"/>
</dbReference>
<feature type="transmembrane region" description="Helical" evidence="8">
    <location>
        <begin position="401"/>
        <end position="424"/>
    </location>
</feature>
<dbReference type="EMBL" id="DVHN01000105">
    <property type="protein sequence ID" value="HIR88933.1"/>
    <property type="molecule type" value="Genomic_DNA"/>
</dbReference>
<evidence type="ECO:0000313" key="10">
    <source>
        <dbReference type="Proteomes" id="UP000824201"/>
    </source>
</evidence>
<proteinExistence type="inferred from homology"/>
<evidence type="ECO:0000256" key="1">
    <source>
        <dbReference type="ARBA" id="ARBA00004651"/>
    </source>
</evidence>
<feature type="transmembrane region" description="Helical" evidence="8">
    <location>
        <begin position="78"/>
        <end position="97"/>
    </location>
</feature>
<keyword evidence="3 7" id="KW-1003">Cell membrane</keyword>